<dbReference type="GO" id="GO:0009897">
    <property type="term" value="C:external side of plasma membrane"/>
    <property type="evidence" value="ECO:0007669"/>
    <property type="project" value="TreeGrafter"/>
</dbReference>
<keyword evidence="2" id="KW-0472">Membrane</keyword>
<feature type="transmembrane region" description="Helical" evidence="2">
    <location>
        <begin position="171"/>
        <end position="193"/>
    </location>
</feature>
<feature type="disulfide bond" evidence="1">
    <location>
        <begin position="61"/>
        <end position="76"/>
    </location>
</feature>
<name>A0A8T3CTE7_9TELE</name>
<keyword evidence="2" id="KW-1133">Transmembrane helix</keyword>
<accession>A0A8T3CTE7</accession>
<feature type="signal peptide" evidence="3">
    <location>
        <begin position="1"/>
        <end position="23"/>
    </location>
</feature>
<dbReference type="AlphaFoldDB" id="A0A8T3CTE7"/>
<dbReference type="CDD" id="cd00185">
    <property type="entry name" value="TNFRSF"/>
    <property type="match status" value="1"/>
</dbReference>
<dbReference type="GO" id="GO:0006955">
    <property type="term" value="P:immune response"/>
    <property type="evidence" value="ECO:0007669"/>
    <property type="project" value="InterPro"/>
</dbReference>
<sequence length="245" mass="26855">MMLQISLVVALTFCLLCVSTSLSCDNATDYQLHGKCCKKCKPGEHLVKRCTTSSPTQCSPCRTYQYSSQNNEEITCRPCSNCNMLHLVYKRNCTATHDAICDCAPGYRCKSEPCLACEEIPGKNITKIGSTSQTSSSSLGPCTSLVTDKATKLGDQQTGHVTHNNEPPSSVWFSLFVIVVCCCALLICVILASRHKNGVRWARQRAKVVFGAKKPTAPHQCTEEEGKMPVQEECEKLQVETSSNC</sequence>
<evidence type="ECO:0000313" key="6">
    <source>
        <dbReference type="Proteomes" id="UP000829720"/>
    </source>
</evidence>
<protein>
    <recommendedName>
        <fullName evidence="4">TNFR-Cys domain-containing protein</fullName>
    </recommendedName>
</protein>
<dbReference type="InterPro" id="IPR001368">
    <property type="entry name" value="TNFR/NGFR_Cys_rich_reg"/>
</dbReference>
<organism evidence="5 6">
    <name type="scientific">Albula goreensis</name>
    <dbReference type="NCBI Taxonomy" id="1534307"/>
    <lineage>
        <taxon>Eukaryota</taxon>
        <taxon>Metazoa</taxon>
        <taxon>Chordata</taxon>
        <taxon>Craniata</taxon>
        <taxon>Vertebrata</taxon>
        <taxon>Euteleostomi</taxon>
        <taxon>Actinopterygii</taxon>
        <taxon>Neopterygii</taxon>
        <taxon>Teleostei</taxon>
        <taxon>Albuliformes</taxon>
        <taxon>Albulidae</taxon>
        <taxon>Albula</taxon>
    </lineage>
</organism>
<dbReference type="GO" id="GO:0043066">
    <property type="term" value="P:negative regulation of apoptotic process"/>
    <property type="evidence" value="ECO:0007669"/>
    <property type="project" value="TreeGrafter"/>
</dbReference>
<evidence type="ECO:0000256" key="3">
    <source>
        <dbReference type="SAM" id="SignalP"/>
    </source>
</evidence>
<feature type="domain" description="TNFR-Cys" evidence="4">
    <location>
        <begin position="60"/>
        <end position="101"/>
    </location>
</feature>
<comment type="caution">
    <text evidence="5">The sequence shown here is derived from an EMBL/GenBank/DDBJ whole genome shotgun (WGS) entry which is preliminary data.</text>
</comment>
<dbReference type="PANTHER" id="PTHR47496">
    <property type="entry name" value="CD27"/>
    <property type="match status" value="1"/>
</dbReference>
<feature type="domain" description="TNFR-Cys" evidence="4">
    <location>
        <begin position="23"/>
        <end position="58"/>
    </location>
</feature>
<dbReference type="InterPro" id="IPR008063">
    <property type="entry name" value="Fas_rcpt"/>
</dbReference>
<dbReference type="Pfam" id="PF00020">
    <property type="entry name" value="TNFR_c6"/>
    <property type="match status" value="1"/>
</dbReference>
<feature type="repeat" description="TNFR-Cys" evidence="1">
    <location>
        <begin position="23"/>
        <end position="58"/>
    </location>
</feature>
<feature type="repeat" description="TNFR-Cys" evidence="1">
    <location>
        <begin position="60"/>
        <end position="101"/>
    </location>
</feature>
<dbReference type="PRINTS" id="PR01680">
    <property type="entry name" value="TNFACTORR6"/>
</dbReference>
<dbReference type="GO" id="GO:0007165">
    <property type="term" value="P:signal transduction"/>
    <property type="evidence" value="ECO:0007669"/>
    <property type="project" value="InterPro"/>
</dbReference>
<dbReference type="EMBL" id="JAERUA010000020">
    <property type="protein sequence ID" value="KAI1885798.1"/>
    <property type="molecule type" value="Genomic_DNA"/>
</dbReference>
<keyword evidence="2" id="KW-0812">Transmembrane</keyword>
<dbReference type="PANTHER" id="PTHR47496:SF1">
    <property type="entry name" value="CD27 ANTIGEN"/>
    <property type="match status" value="1"/>
</dbReference>
<dbReference type="SMART" id="SM00208">
    <property type="entry name" value="TNFR"/>
    <property type="match status" value="2"/>
</dbReference>
<dbReference type="SUPFAM" id="SSF57586">
    <property type="entry name" value="TNF receptor-like"/>
    <property type="match status" value="2"/>
</dbReference>
<evidence type="ECO:0000259" key="4">
    <source>
        <dbReference type="PROSITE" id="PS50050"/>
    </source>
</evidence>
<keyword evidence="1" id="KW-1015">Disulfide bond</keyword>
<proteinExistence type="predicted"/>
<dbReference type="GO" id="GO:0006915">
    <property type="term" value="P:apoptotic process"/>
    <property type="evidence" value="ECO:0007669"/>
    <property type="project" value="InterPro"/>
</dbReference>
<feature type="disulfide bond" evidence="1">
    <location>
        <begin position="37"/>
        <end position="50"/>
    </location>
</feature>
<comment type="caution">
    <text evidence="1">Lacks conserved residue(s) required for the propagation of feature annotation.</text>
</comment>
<gene>
    <name evidence="5" type="ORF">AGOR_G00207500</name>
</gene>
<dbReference type="OrthoDB" id="9950067at2759"/>
<dbReference type="InterPro" id="IPR053126">
    <property type="entry name" value="CD27_receptor"/>
</dbReference>
<keyword evidence="3" id="KW-0732">Signal</keyword>
<evidence type="ECO:0000256" key="2">
    <source>
        <dbReference type="SAM" id="Phobius"/>
    </source>
</evidence>
<feature type="disulfide bond" evidence="1">
    <location>
        <begin position="40"/>
        <end position="58"/>
    </location>
</feature>
<reference evidence="5" key="1">
    <citation type="submission" date="2021-01" db="EMBL/GenBank/DDBJ databases">
        <authorList>
            <person name="Zahm M."/>
            <person name="Roques C."/>
            <person name="Cabau C."/>
            <person name="Klopp C."/>
            <person name="Donnadieu C."/>
            <person name="Jouanno E."/>
            <person name="Lampietro C."/>
            <person name="Louis A."/>
            <person name="Herpin A."/>
            <person name="Echchiki A."/>
            <person name="Berthelot C."/>
            <person name="Parey E."/>
            <person name="Roest-Crollius H."/>
            <person name="Braasch I."/>
            <person name="Postlethwait J."/>
            <person name="Bobe J."/>
            <person name="Montfort J."/>
            <person name="Bouchez O."/>
            <person name="Begum T."/>
            <person name="Mejri S."/>
            <person name="Adams A."/>
            <person name="Chen W.-J."/>
            <person name="Guiguen Y."/>
        </authorList>
    </citation>
    <scope>NUCLEOTIDE SEQUENCE</scope>
    <source>
        <tissue evidence="5">Blood</tissue>
    </source>
</reference>
<keyword evidence="6" id="KW-1185">Reference proteome</keyword>
<evidence type="ECO:0000256" key="1">
    <source>
        <dbReference type="PROSITE-ProRule" id="PRU00206"/>
    </source>
</evidence>
<dbReference type="PROSITE" id="PS50050">
    <property type="entry name" value="TNFR_NGFR_2"/>
    <property type="match status" value="2"/>
</dbReference>
<dbReference type="GO" id="GO:0004888">
    <property type="term" value="F:transmembrane signaling receptor activity"/>
    <property type="evidence" value="ECO:0007669"/>
    <property type="project" value="InterPro"/>
</dbReference>
<evidence type="ECO:0000313" key="5">
    <source>
        <dbReference type="EMBL" id="KAI1885798.1"/>
    </source>
</evidence>
<dbReference type="PROSITE" id="PS00652">
    <property type="entry name" value="TNFR_NGFR_1"/>
    <property type="match status" value="2"/>
</dbReference>
<dbReference type="Gene3D" id="2.10.50.10">
    <property type="entry name" value="Tumor Necrosis Factor Receptor, subunit A, domain 2"/>
    <property type="match status" value="2"/>
</dbReference>
<dbReference type="Proteomes" id="UP000829720">
    <property type="component" value="Unassembled WGS sequence"/>
</dbReference>
<feature type="chain" id="PRO_5035835233" description="TNFR-Cys domain-containing protein" evidence="3">
    <location>
        <begin position="24"/>
        <end position="245"/>
    </location>
</feature>